<feature type="compositionally biased region" description="Basic and acidic residues" evidence="5">
    <location>
        <begin position="702"/>
        <end position="744"/>
    </location>
</feature>
<dbReference type="SUPFAM" id="SSF143503">
    <property type="entry name" value="PUG domain-like"/>
    <property type="match status" value="1"/>
</dbReference>
<dbReference type="PROSITE" id="PS50199">
    <property type="entry name" value="ZF_RANBP2_2"/>
    <property type="match status" value="1"/>
</dbReference>
<feature type="region of interest" description="Disordered" evidence="5">
    <location>
        <begin position="611"/>
        <end position="634"/>
    </location>
</feature>
<protein>
    <recommendedName>
        <fullName evidence="6">RanBP2-type domain-containing protein</fullName>
    </recommendedName>
</protein>
<keyword evidence="3" id="KW-0862">Zinc</keyword>
<sequence>MNKAKSILVTLYREYHLNDEASRTEKSEQEFQLLKQGREYLCSEFVKPKDRFLILHILDFYKSILLKIAKCDDFEKREGSTALSSLMTGFHSLEKYAVNLWKFPWRKEYHTIKLYTAFFKKNIQEKLQDTDAILSILKSLGYEKTLDEDQVQVKESVDADRVLWVSVDLFLVQLDLQIIKEIMENLTDDQFSLRDVIRARAKTCNVKEACQALSAAAAKRVKIEKAQDSETSSKRQLMPTKIHVTAYAVSSADSQSKNFDLSAATDNTAMDTDETTLAVTEGIMSVSSRPSPSSMHPAPFSDVTDRDLYGAHTEENHLRTKQDRFVAPHNTSERIWHLSKFDTKRRVDTAELTSQSLPYLGTTTSPLPSTRISTDTHIAYTDTSTRTGGQVQGSKYIGLRDISGSASHQVASNESFQSHQPKETASQHKNSTSVEDRKQLSATERMEVETHESRANRVENFGSYSKKMAEGVYARPEAQPGVSEYGHRSSRLNEVTGGAYSTPKAPSGDSDYSRAHYLSSRPNEFTGGAYTGAGAQPGVSECSHRSSRSNEFTGGAYAGGEGQPGVSEYDRRSSRSNEFTGGAYALSKVHPGVSDLDKNLLHHLTLENGTSKKATVQSSSTKAATSNGAGTTRVEYVPGRDNAVVSQSNWSPLTNVGTGFGTGTRPVDGRGYSLYNREENGLPNDVRQNTHLSTGSSATRLPQDRGKSDEKFREFKSKRDDYSERSRKDHVHEAEALSVKKDRQSSYGAGKTSNRSSGDTAARCSHCMQKGELICKNCLSIICKSCEEIWKTDLCRVTKSEHVFKELKDEGGSKKTENSSDAVYEGQEWSCSRCTFLNQQEHKRCVMCGTTCGVGDVEQSKPGSKVCGNCTFHNEEDAKVCKACCKTLDKPETVV</sequence>
<dbReference type="InterPro" id="IPR048839">
    <property type="entry name" value="SPATA2_PUB-like"/>
</dbReference>
<evidence type="ECO:0000313" key="7">
    <source>
        <dbReference type="EMBL" id="CAH3177667.1"/>
    </source>
</evidence>
<feature type="region of interest" description="Disordered" evidence="5">
    <location>
        <begin position="405"/>
        <end position="455"/>
    </location>
</feature>
<proteinExistence type="predicted"/>
<feature type="compositionally biased region" description="Polar residues" evidence="5">
    <location>
        <begin position="686"/>
        <end position="700"/>
    </location>
</feature>
<accession>A0ABN8RK14</accession>
<evidence type="ECO:0000256" key="5">
    <source>
        <dbReference type="SAM" id="MobiDB-lite"/>
    </source>
</evidence>
<evidence type="ECO:0000313" key="8">
    <source>
        <dbReference type="Proteomes" id="UP001159405"/>
    </source>
</evidence>
<name>A0ABN8RK14_9CNID</name>
<dbReference type="SMART" id="SM00547">
    <property type="entry name" value="ZnF_RBZ"/>
    <property type="match status" value="2"/>
</dbReference>
<feature type="compositionally biased region" description="Polar residues" evidence="5">
    <location>
        <begin position="611"/>
        <end position="630"/>
    </location>
</feature>
<dbReference type="PANTHER" id="PTHR15326:SF2">
    <property type="entry name" value="PROTEIN TAMOZHENNIC"/>
    <property type="match status" value="1"/>
</dbReference>
<dbReference type="InterPro" id="IPR036339">
    <property type="entry name" value="PUB-like_dom_sf"/>
</dbReference>
<feature type="region of interest" description="Disordered" evidence="5">
    <location>
        <begin position="553"/>
        <end position="574"/>
    </location>
</feature>
<keyword evidence="8" id="KW-1185">Reference proteome</keyword>
<reference evidence="7 8" key="1">
    <citation type="submission" date="2022-05" db="EMBL/GenBank/DDBJ databases">
        <authorList>
            <consortium name="Genoscope - CEA"/>
            <person name="William W."/>
        </authorList>
    </citation>
    <scope>NUCLEOTIDE SEQUENCE [LARGE SCALE GENOMIC DNA]</scope>
</reference>
<feature type="compositionally biased region" description="Polar residues" evidence="5">
    <location>
        <begin position="745"/>
        <end position="759"/>
    </location>
</feature>
<evidence type="ECO:0000259" key="6">
    <source>
        <dbReference type="PROSITE" id="PS50199"/>
    </source>
</evidence>
<feature type="domain" description="RanBP2-type" evidence="6">
    <location>
        <begin position="824"/>
        <end position="850"/>
    </location>
</feature>
<evidence type="ECO:0000256" key="2">
    <source>
        <dbReference type="ARBA" id="ARBA00022771"/>
    </source>
</evidence>
<organism evidence="7 8">
    <name type="scientific">Porites lobata</name>
    <dbReference type="NCBI Taxonomy" id="104759"/>
    <lineage>
        <taxon>Eukaryota</taxon>
        <taxon>Metazoa</taxon>
        <taxon>Cnidaria</taxon>
        <taxon>Anthozoa</taxon>
        <taxon>Hexacorallia</taxon>
        <taxon>Scleractinia</taxon>
        <taxon>Fungiina</taxon>
        <taxon>Poritidae</taxon>
        <taxon>Porites</taxon>
    </lineage>
</organism>
<dbReference type="Gene3D" id="1.20.58.2190">
    <property type="match status" value="1"/>
</dbReference>
<feature type="region of interest" description="Disordered" evidence="5">
    <location>
        <begin position="656"/>
        <end position="761"/>
    </location>
</feature>
<evidence type="ECO:0000256" key="3">
    <source>
        <dbReference type="ARBA" id="ARBA00022833"/>
    </source>
</evidence>
<dbReference type="CDD" id="cd09212">
    <property type="entry name" value="PUB"/>
    <property type="match status" value="1"/>
</dbReference>
<dbReference type="EMBL" id="CALNXK010000228">
    <property type="protein sequence ID" value="CAH3177667.1"/>
    <property type="molecule type" value="Genomic_DNA"/>
</dbReference>
<gene>
    <name evidence="7" type="ORF">PLOB_00019434</name>
</gene>
<dbReference type="Pfam" id="PF21388">
    <property type="entry name" value="SPATA2_PUB-like"/>
    <property type="match status" value="1"/>
</dbReference>
<evidence type="ECO:0000256" key="1">
    <source>
        <dbReference type="ARBA" id="ARBA00022723"/>
    </source>
</evidence>
<keyword evidence="2 4" id="KW-0863">Zinc-finger</keyword>
<dbReference type="Gene3D" id="4.10.1060.10">
    <property type="entry name" value="Zinc finger, RanBP2-type"/>
    <property type="match status" value="1"/>
</dbReference>
<evidence type="ECO:0000256" key="4">
    <source>
        <dbReference type="PROSITE-ProRule" id="PRU00322"/>
    </source>
</evidence>
<dbReference type="PANTHER" id="PTHR15326">
    <property type="entry name" value="SPERMATOGENESIS-ASSOCIATED PROTEIN 2/TAMOZHENNIC"/>
    <property type="match status" value="1"/>
</dbReference>
<dbReference type="Proteomes" id="UP001159405">
    <property type="component" value="Unassembled WGS sequence"/>
</dbReference>
<feature type="compositionally biased region" description="Basic and acidic residues" evidence="5">
    <location>
        <begin position="434"/>
        <end position="455"/>
    </location>
</feature>
<dbReference type="PROSITE" id="PS01358">
    <property type="entry name" value="ZF_RANBP2_1"/>
    <property type="match status" value="1"/>
</dbReference>
<feature type="compositionally biased region" description="Polar residues" evidence="5">
    <location>
        <begin position="405"/>
        <end position="419"/>
    </location>
</feature>
<dbReference type="InterPro" id="IPR001876">
    <property type="entry name" value="Znf_RanBP2"/>
</dbReference>
<keyword evidence="1" id="KW-0479">Metal-binding</keyword>
<comment type="caution">
    <text evidence="7">The sequence shown here is derived from an EMBL/GenBank/DDBJ whole genome shotgun (WGS) entry which is preliminary data.</text>
</comment>